<feature type="transmembrane region" description="Helical" evidence="6">
    <location>
        <begin position="125"/>
        <end position="143"/>
    </location>
</feature>
<keyword evidence="4 6" id="KW-1133">Transmembrane helix</keyword>
<dbReference type="GeneID" id="94838326"/>
<keyword evidence="3 6" id="KW-0812">Transmembrane</keyword>
<dbReference type="Pfam" id="PF00884">
    <property type="entry name" value="Sulfatase"/>
    <property type="match status" value="1"/>
</dbReference>
<dbReference type="SUPFAM" id="SSF53649">
    <property type="entry name" value="Alkaline phosphatase-like"/>
    <property type="match status" value="1"/>
</dbReference>
<evidence type="ECO:0000256" key="3">
    <source>
        <dbReference type="ARBA" id="ARBA00022692"/>
    </source>
</evidence>
<feature type="domain" description="Sulfatase N-terminal" evidence="7">
    <location>
        <begin position="215"/>
        <end position="488"/>
    </location>
</feature>
<evidence type="ECO:0000313" key="8">
    <source>
        <dbReference type="EMBL" id="OHT07484.1"/>
    </source>
</evidence>
<comment type="subcellular location">
    <subcellularLocation>
        <location evidence="1">Cell membrane</location>
        <topology evidence="1">Multi-pass membrane protein</topology>
    </subcellularLocation>
</comment>
<feature type="transmembrane region" description="Helical" evidence="6">
    <location>
        <begin position="59"/>
        <end position="76"/>
    </location>
</feature>
<organism evidence="8 9">
    <name type="scientific">Tritrichomonas foetus</name>
    <dbReference type="NCBI Taxonomy" id="1144522"/>
    <lineage>
        <taxon>Eukaryota</taxon>
        <taxon>Metamonada</taxon>
        <taxon>Parabasalia</taxon>
        <taxon>Tritrichomonadida</taxon>
        <taxon>Tritrichomonadidae</taxon>
        <taxon>Tritrichomonas</taxon>
    </lineage>
</organism>
<dbReference type="RefSeq" id="XP_068360620.1">
    <property type="nucleotide sequence ID" value="XM_068503622.1"/>
</dbReference>
<protein>
    <recommendedName>
        <fullName evidence="7">Sulfatase N-terminal domain-containing protein</fullName>
    </recommendedName>
</protein>
<accession>A0A1J4KCQ9</accession>
<gene>
    <name evidence="8" type="ORF">TRFO_24207</name>
</gene>
<dbReference type="InterPro" id="IPR017850">
    <property type="entry name" value="Alkaline_phosphatase_core_sf"/>
</dbReference>
<dbReference type="PANTHER" id="PTHR47371">
    <property type="entry name" value="LIPOTEICHOIC ACID SYNTHASE"/>
    <property type="match status" value="1"/>
</dbReference>
<evidence type="ECO:0000256" key="6">
    <source>
        <dbReference type="SAM" id="Phobius"/>
    </source>
</evidence>
<evidence type="ECO:0000259" key="7">
    <source>
        <dbReference type="Pfam" id="PF00884"/>
    </source>
</evidence>
<dbReference type="PANTHER" id="PTHR47371:SF3">
    <property type="entry name" value="PHOSPHOGLYCEROL TRANSFERASE I"/>
    <property type="match status" value="1"/>
</dbReference>
<dbReference type="Proteomes" id="UP000179807">
    <property type="component" value="Unassembled WGS sequence"/>
</dbReference>
<evidence type="ECO:0000256" key="5">
    <source>
        <dbReference type="ARBA" id="ARBA00023136"/>
    </source>
</evidence>
<dbReference type="GO" id="GO:0005886">
    <property type="term" value="C:plasma membrane"/>
    <property type="evidence" value="ECO:0007669"/>
    <property type="project" value="UniProtKB-SubCell"/>
</dbReference>
<dbReference type="EMBL" id="MLAK01000694">
    <property type="protein sequence ID" value="OHT07484.1"/>
    <property type="molecule type" value="Genomic_DNA"/>
</dbReference>
<dbReference type="InterPro" id="IPR000917">
    <property type="entry name" value="Sulfatase_N"/>
</dbReference>
<comment type="caution">
    <text evidence="8">The sequence shown here is derived from an EMBL/GenBank/DDBJ whole genome shotgun (WGS) entry which is preliminary data.</text>
</comment>
<dbReference type="AlphaFoldDB" id="A0A1J4KCQ9"/>
<dbReference type="VEuPathDB" id="TrichDB:TRFO_24207"/>
<evidence type="ECO:0000313" key="9">
    <source>
        <dbReference type="Proteomes" id="UP000179807"/>
    </source>
</evidence>
<name>A0A1J4KCQ9_9EUKA</name>
<dbReference type="Gene3D" id="3.40.720.10">
    <property type="entry name" value="Alkaline Phosphatase, subunit A"/>
    <property type="match status" value="1"/>
</dbReference>
<sequence length="548" mass="64268">MIDHPKKTKKSHQKNMLKTNQIEQEFPNYFIFDKTRFYIFGSLVFGCECFKLYFEQPLWKTLFLTLFLGFFFIIPTNKIFHNFISYLIFLFEGFDCASWMVTHQSINFEFLSSINIQFILTTQPIYLMQIIAVAVIFTFFIVFPYKPITGKIDSTILYLFSLIETTFGFLFIRMETFSLYPFLNTFVMPSQREAEILAGFLSPARVMNIKAPKKKNLIIFQAESIEKQSISKYNSYNKAFAPYLTYLSENSLFCSNVDSMPYTTWSAAGTFVTQCGYPQIVSDLRFDQRQFDSIADWKVNCVSDFLHLAGYNLFSFHSDSAEIQKAIQFDRMHHFKAEDVHTHHRKNDIDFFEYFENEKLEKIVNSSQPFFLQILNQDTHPYFYADPRCNYTGLSSNATRYMKSVHCFSQVLEKFMKKLEKLNINGENTEMMIFGDHLVMMGFKDSIVDTPENPRKLMILFPFREKQEITKKVTYFDVAPTLLDMLGIEYSPPFPFGTNILSDEIGRTITEREILFLYNYKTNQGYKKLKCKSSTGKSSDGVCDQKDW</sequence>
<evidence type="ECO:0000256" key="2">
    <source>
        <dbReference type="ARBA" id="ARBA00022475"/>
    </source>
</evidence>
<feature type="transmembrane region" description="Helical" evidence="6">
    <location>
        <begin position="155"/>
        <end position="174"/>
    </location>
</feature>
<evidence type="ECO:0000256" key="1">
    <source>
        <dbReference type="ARBA" id="ARBA00004651"/>
    </source>
</evidence>
<reference evidence="8" key="1">
    <citation type="submission" date="2016-10" db="EMBL/GenBank/DDBJ databases">
        <authorList>
            <person name="Benchimol M."/>
            <person name="Almeida L.G."/>
            <person name="Vasconcelos A.T."/>
            <person name="Perreira-Neves A."/>
            <person name="Rosa I.A."/>
            <person name="Tasca T."/>
            <person name="Bogo M.R."/>
            <person name="de Souza W."/>
        </authorList>
    </citation>
    <scope>NUCLEOTIDE SEQUENCE [LARGE SCALE GENOMIC DNA]</scope>
    <source>
        <strain evidence="8">K</strain>
    </source>
</reference>
<keyword evidence="9" id="KW-1185">Reference proteome</keyword>
<keyword evidence="2" id="KW-1003">Cell membrane</keyword>
<keyword evidence="5 6" id="KW-0472">Membrane</keyword>
<dbReference type="InterPro" id="IPR050448">
    <property type="entry name" value="OpgB/LTA_synthase_biosynth"/>
</dbReference>
<proteinExistence type="predicted"/>
<evidence type="ECO:0000256" key="4">
    <source>
        <dbReference type="ARBA" id="ARBA00022989"/>
    </source>
</evidence>